<keyword evidence="2 4" id="KW-0456">Lyase</keyword>
<dbReference type="FunFam" id="1.10.12.10:FF:000001">
    <property type="entry name" value="Probable enoyl-CoA hydratase, mitochondrial"/>
    <property type="match status" value="1"/>
</dbReference>
<proteinExistence type="inferred from homology"/>
<dbReference type="PROSITE" id="PS00166">
    <property type="entry name" value="ENOYL_COA_HYDRATASE"/>
    <property type="match status" value="1"/>
</dbReference>
<dbReference type="GO" id="GO:0006635">
    <property type="term" value="P:fatty acid beta-oxidation"/>
    <property type="evidence" value="ECO:0007669"/>
    <property type="project" value="TreeGrafter"/>
</dbReference>
<dbReference type="InterPro" id="IPR029045">
    <property type="entry name" value="ClpP/crotonase-like_dom_sf"/>
</dbReference>
<evidence type="ECO:0000313" key="5">
    <source>
        <dbReference type="Proteomes" id="UP001073053"/>
    </source>
</evidence>
<evidence type="ECO:0000256" key="3">
    <source>
        <dbReference type="RuleBase" id="RU003707"/>
    </source>
</evidence>
<dbReference type="RefSeq" id="WP_095713935.1">
    <property type="nucleotide sequence ID" value="NZ_CP065858.1"/>
</dbReference>
<dbReference type="InterPro" id="IPR001753">
    <property type="entry name" value="Enoyl-CoA_hydra/iso"/>
</dbReference>
<sequence length="260" mass="27847">MGESILFTAKTEHIAVITLNRPHAANALSAEILRDLQSILQEIEFNKKIRCVILTGAGEKAFCAGADLKERIKMKQDQVLKSVSFIHRTAALLEALPQPVIAAINGSALGGGLELALACDIRIAAENATLGLPETALAIIPGAGGTQRLPRLIGRGKAKELIYTGRRITAHEAKEINLVEHVTASCELMAKAGELAEAISANGPIAVRQAKFAINKGLETNLATGLSIEQKAYEHTIPTKDRTEGLQAFQEKRRAVYTGE</sequence>
<name>A0A9Q4EM29_9BACI</name>
<gene>
    <name evidence="4" type="ORF">MOF03_16485</name>
</gene>
<dbReference type="NCBIfam" id="NF005802">
    <property type="entry name" value="PRK07657.1"/>
    <property type="match status" value="1"/>
</dbReference>
<dbReference type="PANTHER" id="PTHR11941:SF54">
    <property type="entry name" value="ENOYL-COA HYDRATASE, MITOCHONDRIAL"/>
    <property type="match status" value="1"/>
</dbReference>
<dbReference type="GO" id="GO:0004300">
    <property type="term" value="F:enoyl-CoA hydratase activity"/>
    <property type="evidence" value="ECO:0007669"/>
    <property type="project" value="UniProtKB-EC"/>
</dbReference>
<comment type="similarity">
    <text evidence="1 3">Belongs to the enoyl-CoA hydratase/isomerase family.</text>
</comment>
<dbReference type="PANTHER" id="PTHR11941">
    <property type="entry name" value="ENOYL-COA HYDRATASE-RELATED"/>
    <property type="match status" value="1"/>
</dbReference>
<evidence type="ECO:0000256" key="2">
    <source>
        <dbReference type="ARBA" id="ARBA00023239"/>
    </source>
</evidence>
<evidence type="ECO:0000256" key="1">
    <source>
        <dbReference type="ARBA" id="ARBA00005254"/>
    </source>
</evidence>
<dbReference type="Gene3D" id="3.90.226.10">
    <property type="entry name" value="2-enoyl-CoA Hydratase, Chain A, domain 1"/>
    <property type="match status" value="1"/>
</dbReference>
<dbReference type="Gene3D" id="1.10.12.10">
    <property type="entry name" value="Lyase 2-enoyl-coa Hydratase, Chain A, domain 2"/>
    <property type="match status" value="1"/>
</dbReference>
<dbReference type="SUPFAM" id="SSF52096">
    <property type="entry name" value="ClpP/crotonase"/>
    <property type="match status" value="1"/>
</dbReference>
<protein>
    <submittedName>
        <fullName evidence="4">Enoyl-CoA hydratase</fullName>
        <ecNumber evidence="4">4.2.1.17</ecNumber>
    </submittedName>
</protein>
<dbReference type="Pfam" id="PF00378">
    <property type="entry name" value="ECH_1"/>
    <property type="match status" value="1"/>
</dbReference>
<accession>A0A9Q4EM29</accession>
<dbReference type="Proteomes" id="UP001073053">
    <property type="component" value="Unassembled WGS sequence"/>
</dbReference>
<dbReference type="AlphaFoldDB" id="A0A9Q4EM29"/>
<reference evidence="4" key="1">
    <citation type="submission" date="2022-02" db="EMBL/GenBank/DDBJ databases">
        <title>Crop Bioprotection Bacillus Genome Sequencing.</title>
        <authorList>
            <person name="Dunlap C."/>
        </authorList>
    </citation>
    <scope>NUCLEOTIDE SEQUENCE</scope>
    <source>
        <strain evidence="4">EC49O2N-C10</strain>
    </source>
</reference>
<dbReference type="InterPro" id="IPR014748">
    <property type="entry name" value="Enoyl-CoA_hydra_C"/>
</dbReference>
<comment type="caution">
    <text evidence="4">The sequence shown here is derived from an EMBL/GenBank/DDBJ whole genome shotgun (WGS) entry which is preliminary data.</text>
</comment>
<evidence type="ECO:0000313" key="4">
    <source>
        <dbReference type="EMBL" id="MCY9186222.1"/>
    </source>
</evidence>
<dbReference type="EMBL" id="JALAWA010000010">
    <property type="protein sequence ID" value="MCY9186222.1"/>
    <property type="molecule type" value="Genomic_DNA"/>
</dbReference>
<dbReference type="InterPro" id="IPR018376">
    <property type="entry name" value="Enoyl-CoA_hyd/isom_CS"/>
</dbReference>
<dbReference type="FunFam" id="3.90.226.10:FF:000009">
    <property type="entry name" value="Carnitinyl-CoA dehydratase"/>
    <property type="match status" value="1"/>
</dbReference>
<organism evidence="4 5">
    <name type="scientific">Bacillus halotolerans</name>
    <dbReference type="NCBI Taxonomy" id="260554"/>
    <lineage>
        <taxon>Bacteria</taxon>
        <taxon>Bacillati</taxon>
        <taxon>Bacillota</taxon>
        <taxon>Bacilli</taxon>
        <taxon>Bacillales</taxon>
        <taxon>Bacillaceae</taxon>
        <taxon>Bacillus</taxon>
    </lineage>
</organism>
<dbReference type="CDD" id="cd06558">
    <property type="entry name" value="crotonase-like"/>
    <property type="match status" value="1"/>
</dbReference>
<dbReference type="EC" id="4.2.1.17" evidence="4"/>